<proteinExistence type="predicted"/>
<keyword evidence="3" id="KW-1185">Reference proteome</keyword>
<feature type="transmembrane region" description="Helical" evidence="1">
    <location>
        <begin position="63"/>
        <end position="81"/>
    </location>
</feature>
<reference evidence="2" key="1">
    <citation type="submission" date="2023-06" db="EMBL/GenBank/DDBJ databases">
        <title>Genome-scale phylogeny and comparative genomics of the fungal order Sordariales.</title>
        <authorList>
            <consortium name="Lawrence Berkeley National Laboratory"/>
            <person name="Hensen N."/>
            <person name="Bonometti L."/>
            <person name="Westerberg I."/>
            <person name="Brannstrom I.O."/>
            <person name="Guillou S."/>
            <person name="Cros-Aarteil S."/>
            <person name="Calhoun S."/>
            <person name="Haridas S."/>
            <person name="Kuo A."/>
            <person name="Mondo S."/>
            <person name="Pangilinan J."/>
            <person name="Riley R."/>
            <person name="Labutti K."/>
            <person name="Andreopoulos B."/>
            <person name="Lipzen A."/>
            <person name="Chen C."/>
            <person name="Yanf M."/>
            <person name="Daum C."/>
            <person name="Ng V."/>
            <person name="Clum A."/>
            <person name="Steindorff A."/>
            <person name="Ohm R."/>
            <person name="Martin F."/>
            <person name="Silar P."/>
            <person name="Natvig D."/>
            <person name="Lalanne C."/>
            <person name="Gautier V."/>
            <person name="Ament-Velasquez S.L."/>
            <person name="Kruys A."/>
            <person name="Hutchinson M.I."/>
            <person name="Powell A.J."/>
            <person name="Barry K."/>
            <person name="Miller A.N."/>
            <person name="Grigoriev I.V."/>
            <person name="Debuchy R."/>
            <person name="Gladieux P."/>
            <person name="Thoren M.H."/>
            <person name="Johannesson H."/>
        </authorList>
    </citation>
    <scope>NUCLEOTIDE SEQUENCE</scope>
    <source>
        <strain evidence="2">CBS 606.72</strain>
    </source>
</reference>
<feature type="transmembrane region" description="Helical" evidence="1">
    <location>
        <begin position="93"/>
        <end position="115"/>
    </location>
</feature>
<feature type="transmembrane region" description="Helical" evidence="1">
    <location>
        <begin position="12"/>
        <end position="43"/>
    </location>
</feature>
<feature type="transmembrane region" description="Helical" evidence="1">
    <location>
        <begin position="130"/>
        <end position="151"/>
    </location>
</feature>
<dbReference type="AlphaFoldDB" id="A0AA39XEC2"/>
<keyword evidence="1" id="KW-1133">Transmembrane helix</keyword>
<dbReference type="Proteomes" id="UP001175000">
    <property type="component" value="Unassembled WGS sequence"/>
</dbReference>
<organism evidence="2 3">
    <name type="scientific">Immersiella caudata</name>
    <dbReference type="NCBI Taxonomy" id="314043"/>
    <lineage>
        <taxon>Eukaryota</taxon>
        <taxon>Fungi</taxon>
        <taxon>Dikarya</taxon>
        <taxon>Ascomycota</taxon>
        <taxon>Pezizomycotina</taxon>
        <taxon>Sordariomycetes</taxon>
        <taxon>Sordariomycetidae</taxon>
        <taxon>Sordariales</taxon>
        <taxon>Lasiosphaeriaceae</taxon>
        <taxon>Immersiella</taxon>
    </lineage>
</organism>
<keyword evidence="1" id="KW-0472">Membrane</keyword>
<gene>
    <name evidence="2" type="ORF">B0T14DRAFT_504105</name>
</gene>
<protein>
    <submittedName>
        <fullName evidence="2">Uncharacterized protein</fullName>
    </submittedName>
</protein>
<evidence type="ECO:0000313" key="3">
    <source>
        <dbReference type="Proteomes" id="UP001175000"/>
    </source>
</evidence>
<evidence type="ECO:0000256" key="1">
    <source>
        <dbReference type="SAM" id="Phobius"/>
    </source>
</evidence>
<keyword evidence="1" id="KW-0812">Transmembrane</keyword>
<comment type="caution">
    <text evidence="2">The sequence shown here is derived from an EMBL/GenBank/DDBJ whole genome shotgun (WGS) entry which is preliminary data.</text>
</comment>
<name>A0AA39XEC2_9PEZI</name>
<accession>A0AA39XEC2</accession>
<dbReference type="EMBL" id="JAULSU010000001">
    <property type="protein sequence ID" value="KAK0632402.1"/>
    <property type="molecule type" value="Genomic_DNA"/>
</dbReference>
<evidence type="ECO:0000313" key="2">
    <source>
        <dbReference type="EMBL" id="KAK0632402.1"/>
    </source>
</evidence>
<sequence>MILFETTESVIDILWDVALAFFVTRLAVIYFFLNFLSALALSYLVYSAQTPVTHLVTSQNPEVLLPFLLGSAALWARILVVRYDVPRSGPFRLGIGAVALGFMVLVEGLVAWVVYEEGWWSGGKGGQERVWIVVGVWLAWYTLVPFVMMFFEGREEGEAPTTEVREKN</sequence>